<reference evidence="2" key="1">
    <citation type="journal article" date="2024" name="Proc. Natl. Acad. Sci. U.S.A.">
        <title>Extraordinary preservation of gene collinearity over three hundred million years revealed in homosporous lycophytes.</title>
        <authorList>
            <person name="Li C."/>
            <person name="Wickell D."/>
            <person name="Kuo L.Y."/>
            <person name="Chen X."/>
            <person name="Nie B."/>
            <person name="Liao X."/>
            <person name="Peng D."/>
            <person name="Ji J."/>
            <person name="Jenkins J."/>
            <person name="Williams M."/>
            <person name="Shu S."/>
            <person name="Plott C."/>
            <person name="Barry K."/>
            <person name="Rajasekar S."/>
            <person name="Grimwood J."/>
            <person name="Han X."/>
            <person name="Sun S."/>
            <person name="Hou Z."/>
            <person name="He W."/>
            <person name="Dai G."/>
            <person name="Sun C."/>
            <person name="Schmutz J."/>
            <person name="Leebens-Mack J.H."/>
            <person name="Li F.W."/>
            <person name="Wang L."/>
        </authorList>
    </citation>
    <scope>NUCLEOTIDE SEQUENCE [LARGE SCALE GENOMIC DNA]</scope>
    <source>
        <strain evidence="2">cv. PW_Plant_1</strain>
    </source>
</reference>
<name>A0ACC2AMA6_DIPCM</name>
<gene>
    <name evidence="1" type="ORF">O6H91_21G052300</name>
</gene>
<evidence type="ECO:0000313" key="2">
    <source>
        <dbReference type="Proteomes" id="UP001162992"/>
    </source>
</evidence>
<evidence type="ECO:0000313" key="1">
    <source>
        <dbReference type="EMBL" id="KAJ7518049.1"/>
    </source>
</evidence>
<dbReference type="Proteomes" id="UP001162992">
    <property type="component" value="Chromosome 21"/>
</dbReference>
<accession>A0ACC2AMA6</accession>
<organism evidence="1 2">
    <name type="scientific">Diphasiastrum complanatum</name>
    <name type="common">Issler's clubmoss</name>
    <name type="synonym">Lycopodium complanatum</name>
    <dbReference type="NCBI Taxonomy" id="34168"/>
    <lineage>
        <taxon>Eukaryota</taxon>
        <taxon>Viridiplantae</taxon>
        <taxon>Streptophyta</taxon>
        <taxon>Embryophyta</taxon>
        <taxon>Tracheophyta</taxon>
        <taxon>Lycopodiopsida</taxon>
        <taxon>Lycopodiales</taxon>
        <taxon>Lycopodiaceae</taxon>
        <taxon>Lycopodioideae</taxon>
        <taxon>Diphasiastrum</taxon>
    </lineage>
</organism>
<keyword evidence="2" id="KW-1185">Reference proteome</keyword>
<protein>
    <submittedName>
        <fullName evidence="1">Uncharacterized protein</fullName>
    </submittedName>
</protein>
<proteinExistence type="predicted"/>
<dbReference type="EMBL" id="CM055112">
    <property type="protein sequence ID" value="KAJ7518049.1"/>
    <property type="molecule type" value="Genomic_DNA"/>
</dbReference>
<comment type="caution">
    <text evidence="1">The sequence shown here is derived from an EMBL/GenBank/DDBJ whole genome shotgun (WGS) entry which is preliminary data.</text>
</comment>
<sequence>MSSEGGVSWAVGWLKKWMDYYRDLGGGFEEEELIVSEKDAQEALAGEAVATVVALYIYPIKSCGRISLTRASLEPTGLRWDRQWMVVRENGRPLTQRIAPKMCQIEISLPEEVLYGKVRKPPRHAVMILKAPGMEELKVPLTPSKPYAIMEPVNIWGWVGPALDEGTVAAEWLTKYLELPSRLVRFDLDNAVRETDPRHASGHKTAFADALPMLLLSQASLDALNARLAKPVDIDRFRPNIVVDGCEEFAEDFWKTFQIGRLTFHGVSLCPRCKQTTVDKETLMFEPEPLSTLRTFRAGRYLTSEHRVRNSVYFGHFLICEPPSKGTSTKIEVGNRVHLVEKASPSYF</sequence>